<dbReference type="InterPro" id="IPR014031">
    <property type="entry name" value="Ketoacyl_synth_C"/>
</dbReference>
<dbReference type="InterPro" id="IPR014030">
    <property type="entry name" value="Ketoacyl_synth_N"/>
</dbReference>
<feature type="active site" description="Proton donor; for dehydratase activity" evidence="7">
    <location>
        <position position="173"/>
    </location>
</feature>
<evidence type="ECO:0000256" key="3">
    <source>
        <dbReference type="ARBA" id="ARBA00022450"/>
    </source>
</evidence>
<dbReference type="PROSITE" id="PS52004">
    <property type="entry name" value="KS3_2"/>
    <property type="match status" value="2"/>
</dbReference>
<dbReference type="Pfam" id="PF00550">
    <property type="entry name" value="PP-binding"/>
    <property type="match status" value="3"/>
</dbReference>
<dbReference type="InterPro" id="IPR009081">
    <property type="entry name" value="PP-bd_ACP"/>
</dbReference>
<dbReference type="SMART" id="SM00825">
    <property type="entry name" value="PKS_KS"/>
    <property type="match status" value="2"/>
</dbReference>
<dbReference type="InterPro" id="IPR029063">
    <property type="entry name" value="SAM-dependent_MTases_sf"/>
</dbReference>
<dbReference type="InterPro" id="IPR006162">
    <property type="entry name" value="Ppantetheine_attach_site"/>
</dbReference>
<evidence type="ECO:0000313" key="12">
    <source>
        <dbReference type="Proteomes" id="UP001595758"/>
    </source>
</evidence>
<dbReference type="SUPFAM" id="SSF51735">
    <property type="entry name" value="NAD(P)-binding Rossmann-fold domains"/>
    <property type="match status" value="3"/>
</dbReference>
<dbReference type="Pfam" id="PF14765">
    <property type="entry name" value="PS-DH"/>
    <property type="match status" value="1"/>
</dbReference>
<dbReference type="CDD" id="cd00833">
    <property type="entry name" value="PKS"/>
    <property type="match status" value="2"/>
</dbReference>
<dbReference type="Pfam" id="PF00109">
    <property type="entry name" value="ketoacyl-synt"/>
    <property type="match status" value="2"/>
</dbReference>
<dbReference type="PANTHER" id="PTHR43775">
    <property type="entry name" value="FATTY ACID SYNTHASE"/>
    <property type="match status" value="1"/>
</dbReference>
<dbReference type="PROSITE" id="PS00606">
    <property type="entry name" value="KS3_1"/>
    <property type="match status" value="1"/>
</dbReference>
<feature type="domain" description="PKS/mFAS DH" evidence="10">
    <location>
        <begin position="1"/>
        <end position="260"/>
    </location>
</feature>
<keyword evidence="5" id="KW-0808">Transferase</keyword>
<organism evidence="11 12">
    <name type="scientific">Legionella dresdenensis</name>
    <dbReference type="NCBI Taxonomy" id="450200"/>
    <lineage>
        <taxon>Bacteria</taxon>
        <taxon>Pseudomonadati</taxon>
        <taxon>Pseudomonadota</taxon>
        <taxon>Gammaproteobacteria</taxon>
        <taxon>Legionellales</taxon>
        <taxon>Legionellaceae</taxon>
        <taxon>Legionella</taxon>
    </lineage>
</organism>
<feature type="active site" description="Proton acceptor; for dehydratase activity" evidence="7">
    <location>
        <position position="18"/>
    </location>
</feature>
<feature type="domain" description="Carrier" evidence="8">
    <location>
        <begin position="1582"/>
        <end position="1656"/>
    </location>
</feature>
<dbReference type="PROSITE" id="PS52019">
    <property type="entry name" value="PKS_MFAS_DH"/>
    <property type="match status" value="1"/>
</dbReference>
<gene>
    <name evidence="11" type="ORF">ACFORL_09660</name>
</gene>
<comment type="pathway">
    <text evidence="1">Lipid metabolism; fatty acid biosynthesis.</text>
</comment>
<dbReference type="EMBL" id="JBHSAB010000023">
    <property type="protein sequence ID" value="MFC3909336.1"/>
    <property type="molecule type" value="Genomic_DNA"/>
</dbReference>
<accession>A0ABV8CGK8</accession>
<dbReference type="Gene3D" id="3.40.50.720">
    <property type="entry name" value="NAD(P)-binding Rossmann-like Domain"/>
    <property type="match status" value="3"/>
</dbReference>
<reference evidence="12" key="1">
    <citation type="journal article" date="2019" name="Int. J. Syst. Evol. Microbiol.">
        <title>The Global Catalogue of Microorganisms (GCM) 10K type strain sequencing project: providing services to taxonomists for standard genome sequencing and annotation.</title>
        <authorList>
            <consortium name="The Broad Institute Genomics Platform"/>
            <consortium name="The Broad Institute Genome Sequencing Center for Infectious Disease"/>
            <person name="Wu L."/>
            <person name="Ma J."/>
        </authorList>
    </citation>
    <scope>NUCLEOTIDE SEQUENCE [LARGE SCALE GENOMIC DNA]</scope>
    <source>
        <strain evidence="12">CCUG 59858</strain>
    </source>
</reference>
<dbReference type="Pfam" id="PF22621">
    <property type="entry name" value="CurL-like_PKS_C"/>
    <property type="match status" value="1"/>
</dbReference>
<dbReference type="InterPro" id="IPR016039">
    <property type="entry name" value="Thiolase-like"/>
</dbReference>
<comment type="caution">
    <text evidence="11">The sequence shown here is derived from an EMBL/GenBank/DDBJ whole genome shotgun (WGS) entry which is preliminary data.</text>
</comment>
<dbReference type="InterPro" id="IPR057326">
    <property type="entry name" value="KR_dom"/>
</dbReference>
<evidence type="ECO:0000256" key="6">
    <source>
        <dbReference type="ARBA" id="ARBA00023268"/>
    </source>
</evidence>
<dbReference type="SMART" id="SM01294">
    <property type="entry name" value="PKS_PP_betabranch"/>
    <property type="match status" value="1"/>
</dbReference>
<dbReference type="InterPro" id="IPR036736">
    <property type="entry name" value="ACP-like_sf"/>
</dbReference>
<protein>
    <submittedName>
        <fullName evidence="11">Beta-ketoacyl synthase N-terminal-like domain-containing protein</fullName>
    </submittedName>
</protein>
<dbReference type="InterPro" id="IPR020806">
    <property type="entry name" value="PKS_PP-bd"/>
</dbReference>
<dbReference type="Gene3D" id="1.10.1200.10">
    <property type="entry name" value="ACP-like"/>
    <property type="match status" value="3"/>
</dbReference>
<feature type="region of interest" description="C-terminal hotdog fold" evidence="7">
    <location>
        <begin position="112"/>
        <end position="260"/>
    </location>
</feature>
<keyword evidence="4" id="KW-0597">Phosphoprotein</keyword>
<keyword evidence="12" id="KW-1185">Reference proteome</keyword>
<dbReference type="InterPro" id="IPR050091">
    <property type="entry name" value="PKS_NRPS_Biosynth_Enz"/>
</dbReference>
<evidence type="ECO:0000256" key="2">
    <source>
        <dbReference type="ARBA" id="ARBA00006484"/>
    </source>
</evidence>
<dbReference type="InterPro" id="IPR049552">
    <property type="entry name" value="PKS_DH_N"/>
</dbReference>
<dbReference type="InterPro" id="IPR013217">
    <property type="entry name" value="Methyltransf_12"/>
</dbReference>
<dbReference type="Gene3D" id="3.10.129.110">
    <property type="entry name" value="Polyketide synthase dehydratase"/>
    <property type="match status" value="1"/>
</dbReference>
<dbReference type="CDD" id="cd02440">
    <property type="entry name" value="AdoMet_MTases"/>
    <property type="match status" value="1"/>
</dbReference>
<dbReference type="SUPFAM" id="SSF47336">
    <property type="entry name" value="ACP-like"/>
    <property type="match status" value="3"/>
</dbReference>
<dbReference type="InterPro" id="IPR018201">
    <property type="entry name" value="Ketoacyl_synth_AS"/>
</dbReference>
<evidence type="ECO:0000256" key="5">
    <source>
        <dbReference type="ARBA" id="ARBA00022679"/>
    </source>
</evidence>
<dbReference type="InterPro" id="IPR013968">
    <property type="entry name" value="PKS_KR"/>
</dbReference>
<dbReference type="PANTHER" id="PTHR43775:SF37">
    <property type="entry name" value="SI:DKEY-61P9.11"/>
    <property type="match status" value="1"/>
</dbReference>
<feature type="domain" description="Ketosynthase family 3 (KS3)" evidence="9">
    <location>
        <begin position="767"/>
        <end position="1166"/>
    </location>
</feature>
<dbReference type="Pfam" id="PF08242">
    <property type="entry name" value="Methyltransf_12"/>
    <property type="match status" value="1"/>
</dbReference>
<evidence type="ECO:0000259" key="10">
    <source>
        <dbReference type="PROSITE" id="PS52019"/>
    </source>
</evidence>
<evidence type="ECO:0000259" key="8">
    <source>
        <dbReference type="PROSITE" id="PS50075"/>
    </source>
</evidence>
<comment type="similarity">
    <text evidence="2">Belongs to the short-chain dehydrogenases/reductases (SDR) family.</text>
</comment>
<dbReference type="InterPro" id="IPR042104">
    <property type="entry name" value="PKS_dehydratase_sf"/>
</dbReference>
<dbReference type="InterPro" id="IPR049900">
    <property type="entry name" value="PKS_mFAS_DH"/>
</dbReference>
<proteinExistence type="inferred from homology"/>
<dbReference type="InterPro" id="IPR036291">
    <property type="entry name" value="NAD(P)-bd_dom_sf"/>
</dbReference>
<dbReference type="RefSeq" id="WP_382343455.1">
    <property type="nucleotide sequence ID" value="NZ_JBHSAB010000023.1"/>
</dbReference>
<dbReference type="PROSITE" id="PS00012">
    <property type="entry name" value="PHOSPHOPANTETHEINE"/>
    <property type="match status" value="1"/>
</dbReference>
<dbReference type="SUPFAM" id="SSF53901">
    <property type="entry name" value="Thiolase-like"/>
    <property type="match status" value="2"/>
</dbReference>
<evidence type="ECO:0000256" key="1">
    <source>
        <dbReference type="ARBA" id="ARBA00005194"/>
    </source>
</evidence>
<name>A0ABV8CGK8_9GAMM</name>
<dbReference type="Gene3D" id="3.40.50.150">
    <property type="entry name" value="Vaccinia Virus protein VP39"/>
    <property type="match status" value="1"/>
</dbReference>
<feature type="domain" description="Ketosynthase family 3 (KS3)" evidence="9">
    <location>
        <begin position="1671"/>
        <end position="2073"/>
    </location>
</feature>
<evidence type="ECO:0000259" key="9">
    <source>
        <dbReference type="PROSITE" id="PS52004"/>
    </source>
</evidence>
<feature type="domain" description="Carrier" evidence="8">
    <location>
        <begin position="3024"/>
        <end position="3098"/>
    </location>
</feature>
<dbReference type="Gene3D" id="3.30.70.3290">
    <property type="match status" value="1"/>
</dbReference>
<evidence type="ECO:0000256" key="4">
    <source>
        <dbReference type="ARBA" id="ARBA00022553"/>
    </source>
</evidence>
<dbReference type="Pfam" id="PF08659">
    <property type="entry name" value="KR"/>
    <property type="match status" value="2"/>
</dbReference>
<dbReference type="Pfam" id="PF02801">
    <property type="entry name" value="Ketoacyl-synt_C"/>
    <property type="match status" value="2"/>
</dbReference>
<keyword evidence="6" id="KW-0511">Multifunctional enzyme</keyword>
<dbReference type="SMART" id="SM00823">
    <property type="entry name" value="PKS_PP"/>
    <property type="match status" value="3"/>
</dbReference>
<evidence type="ECO:0000256" key="7">
    <source>
        <dbReference type="PROSITE-ProRule" id="PRU01363"/>
    </source>
</evidence>
<evidence type="ECO:0000313" key="11">
    <source>
        <dbReference type="EMBL" id="MFC3909336.1"/>
    </source>
</evidence>
<feature type="region of interest" description="N-terminal hotdog fold" evidence="7">
    <location>
        <begin position="1"/>
        <end position="101"/>
    </location>
</feature>
<feature type="domain" description="Carrier" evidence="8">
    <location>
        <begin position="276"/>
        <end position="350"/>
    </location>
</feature>
<dbReference type="PROSITE" id="PS50075">
    <property type="entry name" value="CARRIER"/>
    <property type="match status" value="3"/>
</dbReference>
<dbReference type="SMART" id="SM00822">
    <property type="entry name" value="PKS_KR"/>
    <property type="match status" value="1"/>
</dbReference>
<dbReference type="SUPFAM" id="SSF53335">
    <property type="entry name" value="S-adenosyl-L-methionine-dependent methyltransferases"/>
    <property type="match status" value="1"/>
</dbReference>
<dbReference type="Pfam" id="PF21089">
    <property type="entry name" value="PKS_DH_N"/>
    <property type="match status" value="1"/>
</dbReference>
<dbReference type="InterPro" id="IPR049551">
    <property type="entry name" value="PKS_DH_C"/>
</dbReference>
<dbReference type="InterPro" id="IPR020841">
    <property type="entry name" value="PKS_Beta-ketoAc_synthase_dom"/>
</dbReference>
<dbReference type="Proteomes" id="UP001595758">
    <property type="component" value="Unassembled WGS sequence"/>
</dbReference>
<sequence length="3100" mass="346365">MKRFKHRITSDNPLVRDHRIDGCYVLPGVTYLDMCARCLGQETFSLSQIRYPNALTVPVDGHVEVYLDYDEPQSAISIYHWQDQDKIIHFSAYYHPTPLRAAPDYIDQDSGNQSVSMQTIYQSASKAGIQHGPFMQVSGNTSVDSSRIMMQICLGQQGSSYLNRFYLHPALLDGATFGIAALHFSQVSQLEKDHLYLPLAIERVEVFRRIDKAELWVIAEKKPAPAGLISCDLLLCDANGKPYVRVIGLSNKCFHIRQLFERHVYQSEITVSNNNQSLEQKVLSVLSEFIEQSVLTLSRKVSFFDLGFDSGQLMACSAKLEKILAISVYPTLLFEYNTVDKLVDYLAHSVQDDSTSSSRLLQEQTYALYHPSLALFSSDESINPPIQLLQRNKEQNINRTGPILDTSYFNNTASIEEVIADISQWLNPIKNESFCVIIQISSAQQALFAALKGLVLSFNKESRTLKLKLLMCDEVDQTIAARHVSSKESIFQYYNGQCYIPTQQAIESSVNSPGLQTGGSYLIVGGGDGLSKHLRTYLQNTYQAKIRVIGHRPSCQSCQVQNIPYQQVDVCDEQALQQYLQGKSFDGIFFLAAYKNDGLLIKAKNEDIQKVFSVKPQAFERLLNGISAEQVQFVCAFSSLSAEIGQPGQTLYAAANSLLNHIAQQAERRRLYTAKGPRVISVSWPYWQDGGMQLDPDLVAYFSQQYSTSPLETRQGMDLLAQIIQQNHACVTVANEKLLGVNTNTLDINSEVHQKSFRPPEGPEISDDDIAIIGLSFQLPDANTLLQLHHNLAAGKSSIRKVERPWSEQPYSWGGYLEGIDQFDPLFFNISPNEAKLMDPQERLFLSHAWHCLEDAGYANKRGQNIGVIASAMFNSYQNIAINKKLQSPKPQSILAAIANRVSYVCNFSGPSFTIDSMCSSALNALDLACQTLKTKPVDAMLVGAVNICSHPFKLSALVENKFLSPTGESKPFSMHANGYVPGEGVVVLMVKKAKQALLDGDSIYAVIKSIASTHGGHGQGFTVPNATAQANTIRQALTLANLTEEDIDYVEAHGTSTALGDPIEMEGLHQVFFGRQRSLPVGSVKSNMGHLEPVAGFASLMKVIAQFHYSVIYPSIHAEPLNPKLTPSLGVLSVASQYQENVTFNNAGISCFGAGGSNTHCIVGNVQNNLIQREKTSYDLQSYWLEEEHQFSSVQWLHKTLKPIPALHEPKQAFTVLQPISSVLPQYFSEASENPSACLLSVTAIECRDNRILSLLTELLSCHPSLRIILLAQEHHAWMMAHALIVSNVRLTQSQIKCIYLPQALSLPSHQMKTLMELEFENFDYRLVYYDSYMQRMTPGFDSLPLSSSPSHLAQQKIAVLGGLGELGMQFCLTLNALGISQYDVYGRSPASQKQSQLASLYPHVRYIEHDFLSSTYQTGGYDVIINCLGLMPGQADNSAARITLKENYKRFVELAQPKKIITISSLSAWAGFGDEPAYAVDNASVLEFSNSNCEHVILYCPLILTAALEAKTSREWFSWSQQNQGLALFSLGSFKRACSEILSLSGGEYLPFIGNEQTLKSYLQARLQLPKEINFQSDKQTQTDPLLAMIEDILGIPSDKIDATKSFQELGFNSLTLAGFAEKITTYFNQNFNPSRFFEIQNLNDLRGLLNVSPVSDITSSKDLSKSDEDPIVVCGHACQFAGSENADIFWQNLAAGKECTQSILQQRFGPGVPETRIGLLEGIDHFDHLFFGITSQEAKWLDPQQRLLLQLSWHLFENAGIAPSSLKGGAVGVFVAIQFDDYARLSDREQSLDIYQITGCAKTFAANRLSYYYDFHGPSETIDTACSSSMSAIARAVQALRNDECDYALVMGVSLLCDFKTVELTEQLHIISPKGQCRPFDKEADGYVKGEGVAGILLTKRSIAEKRTLRIEAIVSGIAVNHGGRAQSITAPNGKAEQEVMRRAYAKSSISPSEIDYLEAHATATKLGDPVEYQAITVVFGQGKSIGLGSVKANIGHTEPVSGLAGIIKALQMFAHQCIPQQINFTEINPYIELQAPFYIESNTISKELRHIGVNCFGFGGSNGHCVLSHVQQQHPTYFLPYHLFVLSAHNQQTLDELYQRWLAFVIKHPDIDRTALCKTLSLGRDHLPYRACWILDPDKDLLQQLQTKSCLSTMDSDNVSYQPFLNVEISELGNYLAKIAASYMNGKDIPWSTLYQGIECFPLILSEYPFAKYRHWISNELTSYPKPELNQPLECYKEEWQPCALNTFKFTYPETILIIGYEKHHALMTALVDEFPRDKVSIILIDEDYPIRLVDALQAKPQRIYYFGGLSRMSDNLLESQDNQLQKPLLHLLQSIQTSLKDMAIDLHVIASRVMQIRSKTIDNAPAAAMYGLVQSFSKEINNCRCHCIAIADLDLLADAMKINSQDANLYYFDGYQLYIRRLVAVDRSPQKVNLENKIVVLLGGSGQVGQHLLPHLLAQNPAQCICISRTSTDLGEGVIHYAADCTDRLAFLETIEKIIESYDRIDYLIHLGSTYLETDIVALKYEDYLEQIRAKVWGTQYCLEAARLPQVQSILICSSAQVYSQNEKRGAYSASCYYSDALVQQFDSDKVNLLHWGFWQQKDEAMNQTMRSVGIHPINGQQGCEALLSVMTGVRANVSCFLVEAGMKAFMPIAEESQQPLLQVIYFHQLLQQLEIYAADLIWSTLVSSQIIFTQDSQPCLNHQHVVQAYHLYLQNLVEHLFKVANSHNHNLAVLNDNQLLTRRWRQFKDTPDLQPFLNLLERCVSLLPKVLSGQLSPQQVLFPNGCEDLVRGVYQFNPLAQYYNRVVAKAVHEICEKNHTLPILEVGAGTGATTAEILVEGYLDLDYTFTDINPDFLEQAKQRFSEATNLHLQQFDINTNQASNAYEIIIASNVLHTCEDLPQTLIRLNQSLSLGGHLIINEAVASSLFLDATFGLFPQWHRQKQDDRINGSPLLGKEQWVACLEKAGFSVSFCNTPEWVEQVVIIACVTQKKAHLKEVQTRRVKLTESPKLPVRESKQFSTSLTDILAEALNISPESLQKNRSLQSYGLDSISAIHLTQTIKQLYGLDIQPTRLLQDETIALFLKEFDLECEL</sequence>
<keyword evidence="3" id="KW-0596">Phosphopantetheine</keyword>
<dbReference type="Gene3D" id="3.40.47.10">
    <property type="match status" value="2"/>
</dbReference>